<gene>
    <name evidence="2" type="ORF">Gogos_015176</name>
</gene>
<dbReference type="AlphaFoldDB" id="A0A7J9C0X9"/>
<keyword evidence="3" id="KW-1185">Reference proteome</keyword>
<feature type="compositionally biased region" description="Basic and acidic residues" evidence="1">
    <location>
        <begin position="24"/>
        <end position="42"/>
    </location>
</feature>
<feature type="non-terminal residue" evidence="2">
    <location>
        <position position="1"/>
    </location>
</feature>
<dbReference type="EMBL" id="JABEZY010000007">
    <property type="protein sequence ID" value="MBA0742076.1"/>
    <property type="molecule type" value="Genomic_DNA"/>
</dbReference>
<accession>A0A7J9C0X9</accession>
<comment type="caution">
    <text evidence="2">The sequence shown here is derived from an EMBL/GenBank/DDBJ whole genome shotgun (WGS) entry which is preliminary data.</text>
</comment>
<dbReference type="OrthoDB" id="998778at2759"/>
<feature type="compositionally biased region" description="Low complexity" evidence="1">
    <location>
        <begin position="1"/>
        <end position="14"/>
    </location>
</feature>
<evidence type="ECO:0000313" key="3">
    <source>
        <dbReference type="Proteomes" id="UP000593579"/>
    </source>
</evidence>
<reference evidence="2 3" key="1">
    <citation type="journal article" date="2019" name="Genome Biol. Evol.">
        <title>Insights into the evolution of the New World diploid cottons (Gossypium, subgenus Houzingenia) based on genome sequencing.</title>
        <authorList>
            <person name="Grover C.E."/>
            <person name="Arick M.A. 2nd"/>
            <person name="Thrash A."/>
            <person name="Conover J.L."/>
            <person name="Sanders W.S."/>
            <person name="Peterson D.G."/>
            <person name="Frelichowski J.E."/>
            <person name="Scheffler J.A."/>
            <person name="Scheffler B.E."/>
            <person name="Wendel J.F."/>
        </authorList>
    </citation>
    <scope>NUCLEOTIDE SEQUENCE [LARGE SCALE GENOMIC DNA]</scope>
    <source>
        <strain evidence="2">5</strain>
        <tissue evidence="2">Leaf</tissue>
    </source>
</reference>
<evidence type="ECO:0000313" key="2">
    <source>
        <dbReference type="EMBL" id="MBA0742076.1"/>
    </source>
</evidence>
<feature type="region of interest" description="Disordered" evidence="1">
    <location>
        <begin position="1"/>
        <end position="50"/>
    </location>
</feature>
<proteinExistence type="predicted"/>
<evidence type="ECO:0000256" key="1">
    <source>
        <dbReference type="SAM" id="MobiDB-lite"/>
    </source>
</evidence>
<name>A0A7J9C0X9_GOSGO</name>
<dbReference type="Proteomes" id="UP000593579">
    <property type="component" value="Unassembled WGS sequence"/>
</dbReference>
<organism evidence="2 3">
    <name type="scientific">Gossypium gossypioides</name>
    <name type="common">Mexican cotton</name>
    <name type="synonym">Selera gossypioides</name>
    <dbReference type="NCBI Taxonomy" id="34282"/>
    <lineage>
        <taxon>Eukaryota</taxon>
        <taxon>Viridiplantae</taxon>
        <taxon>Streptophyta</taxon>
        <taxon>Embryophyta</taxon>
        <taxon>Tracheophyta</taxon>
        <taxon>Spermatophyta</taxon>
        <taxon>Magnoliopsida</taxon>
        <taxon>eudicotyledons</taxon>
        <taxon>Gunneridae</taxon>
        <taxon>Pentapetalae</taxon>
        <taxon>rosids</taxon>
        <taxon>malvids</taxon>
        <taxon>Malvales</taxon>
        <taxon>Malvaceae</taxon>
        <taxon>Malvoideae</taxon>
        <taxon>Gossypium</taxon>
    </lineage>
</organism>
<protein>
    <submittedName>
        <fullName evidence="2">Uncharacterized protein</fullName>
    </submittedName>
</protein>
<sequence>DLTTSANSSGSNSGVGRATKKVCTRSELHLDKDDSTVDRNEQKAQSPDVSKASYKLTLLGASLEKEQNVIMEEDFALIEGDVLTEIVEGVPSITFLDRVQEYIERRMDKTIILNCWGE</sequence>